<dbReference type="EMBL" id="JAWJWF010000047">
    <property type="protein sequence ID" value="KAK6622450.1"/>
    <property type="molecule type" value="Genomic_DNA"/>
</dbReference>
<protein>
    <submittedName>
        <fullName evidence="2">Uncharacterized protein</fullName>
    </submittedName>
</protein>
<dbReference type="Proteomes" id="UP001359485">
    <property type="component" value="Unassembled WGS sequence"/>
</dbReference>
<gene>
    <name evidence="2" type="ORF">RUM44_002261</name>
</gene>
<organism evidence="2 3">
    <name type="scientific">Polyplax serrata</name>
    <name type="common">Common mouse louse</name>
    <dbReference type="NCBI Taxonomy" id="468196"/>
    <lineage>
        <taxon>Eukaryota</taxon>
        <taxon>Metazoa</taxon>
        <taxon>Ecdysozoa</taxon>
        <taxon>Arthropoda</taxon>
        <taxon>Hexapoda</taxon>
        <taxon>Insecta</taxon>
        <taxon>Pterygota</taxon>
        <taxon>Neoptera</taxon>
        <taxon>Paraneoptera</taxon>
        <taxon>Psocodea</taxon>
        <taxon>Troctomorpha</taxon>
        <taxon>Phthiraptera</taxon>
        <taxon>Anoplura</taxon>
        <taxon>Polyplacidae</taxon>
        <taxon>Polyplax</taxon>
    </lineage>
</organism>
<reference evidence="2 3" key="1">
    <citation type="submission" date="2023-09" db="EMBL/GenBank/DDBJ databases">
        <title>Genomes of two closely related lineages of the louse Polyplax serrata with different host specificities.</title>
        <authorList>
            <person name="Martinu J."/>
            <person name="Tarabai H."/>
            <person name="Stefka J."/>
            <person name="Hypsa V."/>
        </authorList>
    </citation>
    <scope>NUCLEOTIDE SEQUENCE [LARGE SCALE GENOMIC DNA]</scope>
    <source>
        <strain evidence="2">98ZLc_SE</strain>
    </source>
</reference>
<sequence>MMNRNGGNVAKGKRVTSELAGSSPQAAKLNRKSFQPSSDSSSLSSHRNSPLQSEDDVKVGKTHIKQQAGKTQRGEGEILS</sequence>
<feature type="region of interest" description="Disordered" evidence="1">
    <location>
        <begin position="1"/>
        <end position="80"/>
    </location>
</feature>
<evidence type="ECO:0000313" key="3">
    <source>
        <dbReference type="Proteomes" id="UP001359485"/>
    </source>
</evidence>
<keyword evidence="3" id="KW-1185">Reference proteome</keyword>
<evidence type="ECO:0000256" key="1">
    <source>
        <dbReference type="SAM" id="MobiDB-lite"/>
    </source>
</evidence>
<feature type="compositionally biased region" description="Low complexity" evidence="1">
    <location>
        <begin position="33"/>
        <end position="52"/>
    </location>
</feature>
<evidence type="ECO:0000313" key="2">
    <source>
        <dbReference type="EMBL" id="KAK6622450.1"/>
    </source>
</evidence>
<name>A0ABR1AMC2_POLSC</name>
<comment type="caution">
    <text evidence="2">The sequence shown here is derived from an EMBL/GenBank/DDBJ whole genome shotgun (WGS) entry which is preliminary data.</text>
</comment>
<accession>A0ABR1AMC2</accession>
<proteinExistence type="predicted"/>